<gene>
    <name evidence="1" type="ORF">AQUCO_04400096v1</name>
</gene>
<evidence type="ECO:0008006" key="3">
    <source>
        <dbReference type="Google" id="ProtNLM"/>
    </source>
</evidence>
<dbReference type="InterPro" id="IPR043502">
    <property type="entry name" value="DNA/RNA_pol_sf"/>
</dbReference>
<dbReference type="AlphaFoldDB" id="A0A2G5CN05"/>
<dbReference type="Pfam" id="PF05919">
    <property type="entry name" value="Mitovir_RNA_pol"/>
    <property type="match status" value="1"/>
</dbReference>
<protein>
    <recommendedName>
        <fullName evidence="3">Reverse transcriptase domain-containing protein</fullName>
    </recommendedName>
</protein>
<organism evidence="1 2">
    <name type="scientific">Aquilegia coerulea</name>
    <name type="common">Rocky mountain columbine</name>
    <dbReference type="NCBI Taxonomy" id="218851"/>
    <lineage>
        <taxon>Eukaryota</taxon>
        <taxon>Viridiplantae</taxon>
        <taxon>Streptophyta</taxon>
        <taxon>Embryophyta</taxon>
        <taxon>Tracheophyta</taxon>
        <taxon>Spermatophyta</taxon>
        <taxon>Magnoliopsida</taxon>
        <taxon>Ranunculales</taxon>
        <taxon>Ranunculaceae</taxon>
        <taxon>Thalictroideae</taxon>
        <taxon>Aquilegia</taxon>
    </lineage>
</organism>
<dbReference type="STRING" id="218851.A0A2G5CN05"/>
<dbReference type="OrthoDB" id="1050647at2759"/>
<dbReference type="SUPFAM" id="SSF56672">
    <property type="entry name" value="DNA/RNA polymerases"/>
    <property type="match status" value="1"/>
</dbReference>
<dbReference type="InterPro" id="IPR008686">
    <property type="entry name" value="RNA_pol_mitovir"/>
</dbReference>
<dbReference type="InParanoid" id="A0A2G5CN05"/>
<dbReference type="PANTHER" id="PTHR34456">
    <property type="entry name" value="MITOVIRUS RNA-DEPENDENT RNA POLYMERASE"/>
    <property type="match status" value="1"/>
</dbReference>
<dbReference type="PANTHER" id="PTHR34456:SF13">
    <property type="entry name" value="REVERSE TRANSCRIPTASE DOMAIN-CONTAINING PROTEIN"/>
    <property type="match status" value="1"/>
</dbReference>
<dbReference type="Proteomes" id="UP000230069">
    <property type="component" value="Unassembled WGS sequence"/>
</dbReference>
<evidence type="ECO:0000313" key="1">
    <source>
        <dbReference type="EMBL" id="PIA32666.1"/>
    </source>
</evidence>
<reference evidence="1 2" key="1">
    <citation type="submission" date="2017-09" db="EMBL/GenBank/DDBJ databases">
        <title>WGS assembly of Aquilegia coerulea Goldsmith.</title>
        <authorList>
            <person name="Hodges S."/>
            <person name="Kramer E."/>
            <person name="Nordborg M."/>
            <person name="Tomkins J."/>
            <person name="Borevitz J."/>
            <person name="Derieg N."/>
            <person name="Yan J."/>
            <person name="Mihaltcheva S."/>
            <person name="Hayes R.D."/>
            <person name="Rokhsar D."/>
        </authorList>
    </citation>
    <scope>NUCLEOTIDE SEQUENCE [LARGE SCALE GENOMIC DNA]</scope>
    <source>
        <strain evidence="2">cv. Goldsmith</strain>
    </source>
</reference>
<accession>A0A2G5CN05</accession>
<proteinExistence type="predicted"/>
<dbReference type="EMBL" id="KZ305061">
    <property type="protein sequence ID" value="PIA32666.1"/>
    <property type="molecule type" value="Genomic_DNA"/>
</dbReference>
<name>A0A2G5CN05_AQUCA</name>
<keyword evidence="2" id="KW-1185">Reference proteome</keyword>
<sequence length="379" mass="43439">MDVLRTIPMDGTFDQPAPLERLKGISHLYSFDLKAAIDLLPVVLTEKLLAGLVGQPMARSWYRMMAAICFRSPDRTGRPELPDHYLFTRGQPLGYYSSWPLFTLTHHALVWLAAEECFPGKVFRDYAILGDDIVIGHTKVAQAYARLVDRCQAVISLEKSIASSRGAMEFAKRFIIRNHRSDRMDLSPLSLPLIRSLSGFVSPYVFPKLGSSFLNSFRLRGGGYRVYSRIRDPLDAKVFERLSRRWKRHWLSLFTPGGLHPLPADLWLTLPHGGVLDCYQYGMVRSFIFDAVQPKDFKTESFDRVSLYWEEESEFLLEQAFAPLVSLHLAYLRWYAIGLFDYNLPLGKLLHPPIAPRVIGRVADESLVHRYGLLFRAWD</sequence>
<evidence type="ECO:0000313" key="2">
    <source>
        <dbReference type="Proteomes" id="UP000230069"/>
    </source>
</evidence>